<reference evidence="3 4" key="1">
    <citation type="journal article" date="2010" name="Proc. Natl. Acad. Sci. U.S.A.">
        <title>Insights into evolution of multicellular fungi from the assembled chromosomes of the mushroom Coprinopsis cinerea (Coprinus cinereus).</title>
        <authorList>
            <person name="Stajich J.E."/>
            <person name="Wilke S.K."/>
            <person name="Ahren D."/>
            <person name="Au C.H."/>
            <person name="Birren B.W."/>
            <person name="Borodovsky M."/>
            <person name="Burns C."/>
            <person name="Canback B."/>
            <person name="Casselton L.A."/>
            <person name="Cheng C.K."/>
            <person name="Deng J."/>
            <person name="Dietrich F.S."/>
            <person name="Fargo D.C."/>
            <person name="Farman M.L."/>
            <person name="Gathman A.C."/>
            <person name="Goldberg J."/>
            <person name="Guigo R."/>
            <person name="Hoegger P.J."/>
            <person name="Hooker J.B."/>
            <person name="Huggins A."/>
            <person name="James T.Y."/>
            <person name="Kamada T."/>
            <person name="Kilaru S."/>
            <person name="Kodira C."/>
            <person name="Kues U."/>
            <person name="Kupfer D."/>
            <person name="Kwan H.S."/>
            <person name="Lomsadze A."/>
            <person name="Li W."/>
            <person name="Lilly W.W."/>
            <person name="Ma L.J."/>
            <person name="Mackey A.J."/>
            <person name="Manning G."/>
            <person name="Martin F."/>
            <person name="Muraguchi H."/>
            <person name="Natvig D.O."/>
            <person name="Palmerini H."/>
            <person name="Ramesh M.A."/>
            <person name="Rehmeyer C.J."/>
            <person name="Roe B.A."/>
            <person name="Shenoy N."/>
            <person name="Stanke M."/>
            <person name="Ter-Hovhannisyan V."/>
            <person name="Tunlid A."/>
            <person name="Velagapudi R."/>
            <person name="Vision T.J."/>
            <person name="Zeng Q."/>
            <person name="Zolan M.E."/>
            <person name="Pukkila P.J."/>
        </authorList>
    </citation>
    <scope>NUCLEOTIDE SEQUENCE [LARGE SCALE GENOMIC DNA]</scope>
    <source>
        <strain evidence="4">Okayama-7 / 130 / ATCC MYA-4618 / FGSC 9003</strain>
    </source>
</reference>
<keyword evidence="2" id="KW-0812">Transmembrane</keyword>
<gene>
    <name evidence="3" type="ORF">CC1G_09603</name>
</gene>
<evidence type="ECO:0000256" key="2">
    <source>
        <dbReference type="SAM" id="Phobius"/>
    </source>
</evidence>
<feature type="transmembrane region" description="Helical" evidence="2">
    <location>
        <begin position="152"/>
        <end position="170"/>
    </location>
</feature>
<feature type="region of interest" description="Disordered" evidence="1">
    <location>
        <begin position="39"/>
        <end position="138"/>
    </location>
</feature>
<keyword evidence="2" id="KW-0472">Membrane</keyword>
<dbReference type="VEuPathDB" id="FungiDB:CC1G_09603"/>
<keyword evidence="2" id="KW-1133">Transmembrane helix</keyword>
<accession>A8N4B9</accession>
<organism evidence="3 4">
    <name type="scientific">Coprinopsis cinerea (strain Okayama-7 / 130 / ATCC MYA-4618 / FGSC 9003)</name>
    <name type="common">Inky cap fungus</name>
    <name type="synonym">Hormographiella aspergillata</name>
    <dbReference type="NCBI Taxonomy" id="240176"/>
    <lineage>
        <taxon>Eukaryota</taxon>
        <taxon>Fungi</taxon>
        <taxon>Dikarya</taxon>
        <taxon>Basidiomycota</taxon>
        <taxon>Agaricomycotina</taxon>
        <taxon>Agaricomycetes</taxon>
        <taxon>Agaricomycetidae</taxon>
        <taxon>Agaricales</taxon>
        <taxon>Agaricineae</taxon>
        <taxon>Psathyrellaceae</taxon>
        <taxon>Coprinopsis</taxon>
    </lineage>
</organism>
<name>A8N4B9_COPC7</name>
<feature type="compositionally biased region" description="Basic and acidic residues" evidence="1">
    <location>
        <begin position="39"/>
        <end position="48"/>
    </location>
</feature>
<feature type="compositionally biased region" description="Polar residues" evidence="1">
    <location>
        <begin position="86"/>
        <end position="99"/>
    </location>
</feature>
<dbReference type="EMBL" id="AACS02000003">
    <property type="protein sequence ID" value="EAU92082.2"/>
    <property type="molecule type" value="Genomic_DNA"/>
</dbReference>
<proteinExistence type="predicted"/>
<dbReference type="AlphaFoldDB" id="A8N4B9"/>
<evidence type="ECO:0000313" key="4">
    <source>
        <dbReference type="Proteomes" id="UP000001861"/>
    </source>
</evidence>
<dbReference type="Proteomes" id="UP000001861">
    <property type="component" value="Unassembled WGS sequence"/>
</dbReference>
<evidence type="ECO:0000313" key="3">
    <source>
        <dbReference type="EMBL" id="EAU92082.2"/>
    </source>
</evidence>
<dbReference type="InParanoid" id="A8N4B9"/>
<evidence type="ECO:0000256" key="1">
    <source>
        <dbReference type="SAM" id="MobiDB-lite"/>
    </source>
</evidence>
<feature type="transmembrane region" description="Helical" evidence="2">
    <location>
        <begin position="20"/>
        <end position="39"/>
    </location>
</feature>
<sequence length="313" mass="34719">MNGFDDVGFRRVLDVFIHPPFLFFITSFSVGVVLSLACSRERGEEEGRRSRRTGGAGGREEEGREEGRTGGAGQEGREYDSKPSTHDSFGTQDLVSPQDTARVGIQRTSGHSHRRRQHNRHQHTCHIADPSIPSPQRNTFSNVRTVSSGFRVARGLLLCTFVVALLVVGARRVPGVDGRMGSRHPGGWRVRASVCRSSKVGPNVARRSAMRAFTFDRLDVGSPRSTFVFRPFTDDARLLTSHVRPLAPGIKLALRMVCGPPRLQPATDERHSMFPADEGRSMGFRPHLAFLHFGRHLGFAIFMLAFSLSVFSR</sequence>
<feature type="compositionally biased region" description="Basic and acidic residues" evidence="1">
    <location>
        <begin position="75"/>
        <end position="85"/>
    </location>
</feature>
<feature type="compositionally biased region" description="Basic and acidic residues" evidence="1">
    <location>
        <begin position="58"/>
        <end position="68"/>
    </location>
</feature>
<dbReference type="GeneID" id="6006147"/>
<dbReference type="HOGENOM" id="CLU_888561_0_0_1"/>
<keyword evidence="4" id="KW-1185">Reference proteome</keyword>
<comment type="caution">
    <text evidence="3">The sequence shown here is derived from an EMBL/GenBank/DDBJ whole genome shotgun (WGS) entry which is preliminary data.</text>
</comment>
<dbReference type="RefSeq" id="XP_001829714.2">
    <property type="nucleotide sequence ID" value="XM_001829662.2"/>
</dbReference>
<dbReference type="KEGG" id="cci:CC1G_09603"/>
<feature type="compositionally biased region" description="Basic residues" evidence="1">
    <location>
        <begin position="110"/>
        <end position="124"/>
    </location>
</feature>
<protein>
    <submittedName>
        <fullName evidence="3">Uncharacterized protein</fullName>
    </submittedName>
</protein>
<feature type="transmembrane region" description="Helical" evidence="2">
    <location>
        <begin position="289"/>
        <end position="311"/>
    </location>
</feature>